<dbReference type="Proteomes" id="UP000274131">
    <property type="component" value="Unassembled WGS sequence"/>
</dbReference>
<dbReference type="EMBL" id="UXUI01007732">
    <property type="protein sequence ID" value="VDD89177.1"/>
    <property type="molecule type" value="Genomic_DNA"/>
</dbReference>
<sequence length="362" mass="40399">AEGDTEPETDATLPLKPKKPSKKDEEEEPEESDGGSPKSPVVPEDSEEVRETGKPTPVKKKPVWEPPPPVPQEPYEFPPEEKKLCDILKEEKIPPTQRYAKKPRKMDVLIPCKIPWEFWPCIQTQEGMGAFGHQRNPYTKVDQGSKTLVQGEVHSETVIPLISQAHGASKAGMLPFGAYRRNVSSIIDSHEFDTSKASSTISSIINGSFHVKLYVKLCEQYIPLMNKGSRNWIENDTGIGNIRNQTMNIKYSKKLTSSVQPQSHTFISRQFAPTSEVAGSNIIGKPRGIILKDDRGEVLAKCDRESETIVPRLFNTESTYLKSGADFGSFRPLICESQGGFTMTYDEEVLCKLVLPYQVSTS</sequence>
<organism evidence="4">
    <name type="scientific">Enterobius vermicularis</name>
    <name type="common">Human pinworm</name>
    <dbReference type="NCBI Taxonomy" id="51028"/>
    <lineage>
        <taxon>Eukaryota</taxon>
        <taxon>Metazoa</taxon>
        <taxon>Ecdysozoa</taxon>
        <taxon>Nematoda</taxon>
        <taxon>Chromadorea</taxon>
        <taxon>Rhabditida</taxon>
        <taxon>Spirurina</taxon>
        <taxon>Oxyuridomorpha</taxon>
        <taxon>Oxyuroidea</taxon>
        <taxon>Oxyuridae</taxon>
        <taxon>Enterobius</taxon>
    </lineage>
</organism>
<evidence type="ECO:0000256" key="1">
    <source>
        <dbReference type="SAM" id="MobiDB-lite"/>
    </source>
</evidence>
<reference evidence="4" key="1">
    <citation type="submission" date="2017-02" db="UniProtKB">
        <authorList>
            <consortium name="WormBaseParasite"/>
        </authorList>
    </citation>
    <scope>IDENTIFICATION</scope>
</reference>
<name>A0A0N4V2N9_ENTVE</name>
<accession>A0A0N4V2N9</accession>
<evidence type="ECO:0000313" key="2">
    <source>
        <dbReference type="EMBL" id="VDD89177.1"/>
    </source>
</evidence>
<evidence type="ECO:0000313" key="4">
    <source>
        <dbReference type="WBParaSite" id="EVEC_0000427401-mRNA-1"/>
    </source>
</evidence>
<keyword evidence="3" id="KW-1185">Reference proteome</keyword>
<dbReference type="AlphaFoldDB" id="A0A0N4V2N9"/>
<reference evidence="2 3" key="2">
    <citation type="submission" date="2018-10" db="EMBL/GenBank/DDBJ databases">
        <authorList>
            <consortium name="Pathogen Informatics"/>
        </authorList>
    </citation>
    <scope>NUCLEOTIDE SEQUENCE [LARGE SCALE GENOMIC DNA]</scope>
</reference>
<proteinExistence type="predicted"/>
<protein>
    <submittedName>
        <fullName evidence="4">Envelope glycoprotein</fullName>
    </submittedName>
</protein>
<dbReference type="WBParaSite" id="EVEC_0000427401-mRNA-1">
    <property type="protein sequence ID" value="EVEC_0000427401-mRNA-1"/>
    <property type="gene ID" value="EVEC_0000427401"/>
</dbReference>
<gene>
    <name evidence="2" type="ORF">EVEC_LOCUS3982</name>
</gene>
<dbReference type="STRING" id="51028.A0A0N4V2N9"/>
<dbReference type="OrthoDB" id="5850993at2759"/>
<feature type="region of interest" description="Disordered" evidence="1">
    <location>
        <begin position="1"/>
        <end position="78"/>
    </location>
</feature>
<evidence type="ECO:0000313" key="3">
    <source>
        <dbReference type="Proteomes" id="UP000274131"/>
    </source>
</evidence>